<sequence length="160" mass="19075">MKFSHRSIKLLSRFSPASLRPSSSPEAKEQGKKAHSLFRHGRRRRRRVNTQRRSFLLLWMLLQSHLLCLMELQGDIQKYQDQDWLKTQKYKVVLEEINKIEAYTQTRRNPAELIAISRKRSIEEFILLLFRCCCVFVLQACLLMSKHAYLESLFLYIWGS</sequence>
<keyword evidence="3" id="KW-1185">Reference proteome</keyword>
<evidence type="ECO:0000313" key="2">
    <source>
        <dbReference type="EMBL" id="KAK8952500.1"/>
    </source>
</evidence>
<protein>
    <submittedName>
        <fullName evidence="2">Uncharacterized protein</fullName>
    </submittedName>
</protein>
<reference evidence="2 3" key="1">
    <citation type="journal article" date="2022" name="Nat. Plants">
        <title>Genomes of leafy and leafless Platanthera orchids illuminate the evolution of mycoheterotrophy.</title>
        <authorList>
            <person name="Li M.H."/>
            <person name="Liu K.W."/>
            <person name="Li Z."/>
            <person name="Lu H.C."/>
            <person name="Ye Q.L."/>
            <person name="Zhang D."/>
            <person name="Wang J.Y."/>
            <person name="Li Y.F."/>
            <person name="Zhong Z.M."/>
            <person name="Liu X."/>
            <person name="Yu X."/>
            <person name="Liu D.K."/>
            <person name="Tu X.D."/>
            <person name="Liu B."/>
            <person name="Hao Y."/>
            <person name="Liao X.Y."/>
            <person name="Jiang Y.T."/>
            <person name="Sun W.H."/>
            <person name="Chen J."/>
            <person name="Chen Y.Q."/>
            <person name="Ai Y."/>
            <person name="Zhai J.W."/>
            <person name="Wu S.S."/>
            <person name="Zhou Z."/>
            <person name="Hsiao Y.Y."/>
            <person name="Wu W.L."/>
            <person name="Chen Y.Y."/>
            <person name="Lin Y.F."/>
            <person name="Hsu J.L."/>
            <person name="Li C.Y."/>
            <person name="Wang Z.W."/>
            <person name="Zhao X."/>
            <person name="Zhong W.Y."/>
            <person name="Ma X.K."/>
            <person name="Ma L."/>
            <person name="Huang J."/>
            <person name="Chen G.Z."/>
            <person name="Huang M.Z."/>
            <person name="Huang L."/>
            <person name="Peng D.H."/>
            <person name="Luo Y.B."/>
            <person name="Zou S.Q."/>
            <person name="Chen S.P."/>
            <person name="Lan S."/>
            <person name="Tsai W.C."/>
            <person name="Van de Peer Y."/>
            <person name="Liu Z.J."/>
        </authorList>
    </citation>
    <scope>NUCLEOTIDE SEQUENCE [LARGE SCALE GENOMIC DNA]</scope>
    <source>
        <strain evidence="2">Lor287</strain>
    </source>
</reference>
<name>A0AAP0BXP2_9ASPA</name>
<dbReference type="EMBL" id="JBBWWQ010000003">
    <property type="protein sequence ID" value="KAK8952500.1"/>
    <property type="molecule type" value="Genomic_DNA"/>
</dbReference>
<proteinExistence type="predicted"/>
<organism evidence="2 3">
    <name type="scientific">Platanthera zijinensis</name>
    <dbReference type="NCBI Taxonomy" id="2320716"/>
    <lineage>
        <taxon>Eukaryota</taxon>
        <taxon>Viridiplantae</taxon>
        <taxon>Streptophyta</taxon>
        <taxon>Embryophyta</taxon>
        <taxon>Tracheophyta</taxon>
        <taxon>Spermatophyta</taxon>
        <taxon>Magnoliopsida</taxon>
        <taxon>Liliopsida</taxon>
        <taxon>Asparagales</taxon>
        <taxon>Orchidaceae</taxon>
        <taxon>Orchidoideae</taxon>
        <taxon>Orchideae</taxon>
        <taxon>Orchidinae</taxon>
        <taxon>Platanthera</taxon>
    </lineage>
</organism>
<comment type="caution">
    <text evidence="2">The sequence shown here is derived from an EMBL/GenBank/DDBJ whole genome shotgun (WGS) entry which is preliminary data.</text>
</comment>
<accession>A0AAP0BXP2</accession>
<feature type="region of interest" description="Disordered" evidence="1">
    <location>
        <begin position="16"/>
        <end position="45"/>
    </location>
</feature>
<gene>
    <name evidence="2" type="ORF">KSP39_PZI003169</name>
</gene>
<evidence type="ECO:0000256" key="1">
    <source>
        <dbReference type="SAM" id="MobiDB-lite"/>
    </source>
</evidence>
<dbReference type="Proteomes" id="UP001418222">
    <property type="component" value="Unassembled WGS sequence"/>
</dbReference>
<feature type="compositionally biased region" description="Basic residues" evidence="1">
    <location>
        <begin position="33"/>
        <end position="45"/>
    </location>
</feature>
<evidence type="ECO:0000313" key="3">
    <source>
        <dbReference type="Proteomes" id="UP001418222"/>
    </source>
</evidence>
<dbReference type="AlphaFoldDB" id="A0AAP0BXP2"/>